<organism evidence="5 6">
    <name type="scientific">Eubacterium ramulus</name>
    <dbReference type="NCBI Taxonomy" id="39490"/>
    <lineage>
        <taxon>Bacteria</taxon>
        <taxon>Bacillati</taxon>
        <taxon>Bacillota</taxon>
        <taxon>Clostridia</taxon>
        <taxon>Eubacteriales</taxon>
        <taxon>Eubacteriaceae</taxon>
        <taxon>Eubacterium</taxon>
    </lineage>
</organism>
<dbReference type="SUPFAM" id="SSF52172">
    <property type="entry name" value="CheY-like"/>
    <property type="match status" value="1"/>
</dbReference>
<evidence type="ECO:0000256" key="1">
    <source>
        <dbReference type="ARBA" id="ARBA00018672"/>
    </source>
</evidence>
<dbReference type="Proteomes" id="UP000245288">
    <property type="component" value="Unassembled WGS sequence"/>
</dbReference>
<comment type="function">
    <text evidence="2">May play the central regulatory role in sporulation. It may be an element of the effector pathway responsible for the activation of sporulation genes in response to nutritional stress. Spo0A may act in concert with spo0H (a sigma factor) to control the expression of some genes that are critical to the sporulation process.</text>
</comment>
<proteinExistence type="predicted"/>
<reference evidence="5 6" key="1">
    <citation type="submission" date="2014-09" db="EMBL/GenBank/DDBJ databases">
        <title>Butyrate-producing bacteria isolated from human gut.</title>
        <authorList>
            <person name="Zhang Q."/>
            <person name="Zhao L."/>
        </authorList>
    </citation>
    <scope>NUCLEOTIDE SEQUENCE [LARGE SCALE GENOMIC DNA]</scope>
    <source>
        <strain evidence="5 6">21</strain>
    </source>
</reference>
<accession>A0A2V1JVE8</accession>
<gene>
    <name evidence="5" type="ORF">LG34_10045</name>
</gene>
<evidence type="ECO:0000259" key="4">
    <source>
        <dbReference type="PROSITE" id="PS50110"/>
    </source>
</evidence>
<name>A0A2V1JVE8_EUBRA</name>
<dbReference type="InterPro" id="IPR001789">
    <property type="entry name" value="Sig_transdc_resp-reg_receiver"/>
</dbReference>
<keyword evidence="3" id="KW-0597">Phosphoprotein</keyword>
<feature type="domain" description="Response regulatory" evidence="4">
    <location>
        <begin position="3"/>
        <end position="121"/>
    </location>
</feature>
<keyword evidence="6" id="KW-1185">Reference proteome</keyword>
<feature type="modified residue" description="4-aspartylphosphate" evidence="3">
    <location>
        <position position="59"/>
    </location>
</feature>
<protein>
    <recommendedName>
        <fullName evidence="1">Stage 0 sporulation protein A homolog</fullName>
    </recommendedName>
</protein>
<dbReference type="EMBL" id="JRFU01000107">
    <property type="protein sequence ID" value="PWE86448.1"/>
    <property type="molecule type" value="Genomic_DNA"/>
</dbReference>
<dbReference type="Gene3D" id="3.40.50.2300">
    <property type="match status" value="1"/>
</dbReference>
<evidence type="ECO:0000256" key="3">
    <source>
        <dbReference type="PROSITE-ProRule" id="PRU00169"/>
    </source>
</evidence>
<dbReference type="PROSITE" id="PS50110">
    <property type="entry name" value="RESPONSE_REGULATORY"/>
    <property type="match status" value="1"/>
</dbReference>
<dbReference type="RefSeq" id="WP_181369342.1">
    <property type="nucleotide sequence ID" value="NZ_JRFU01000107.1"/>
</dbReference>
<dbReference type="SMART" id="SM00448">
    <property type="entry name" value="REC"/>
    <property type="match status" value="1"/>
</dbReference>
<dbReference type="GO" id="GO:0000160">
    <property type="term" value="P:phosphorelay signal transduction system"/>
    <property type="evidence" value="ECO:0007669"/>
    <property type="project" value="InterPro"/>
</dbReference>
<dbReference type="InterPro" id="IPR011006">
    <property type="entry name" value="CheY-like_superfamily"/>
</dbReference>
<evidence type="ECO:0000313" key="5">
    <source>
        <dbReference type="EMBL" id="PWE86448.1"/>
    </source>
</evidence>
<sequence length="134" mass="15657">MINIAICDDNVFTTTQIENLITSFMKHKNVEYNIDVYFDGSTLLNGCSTTCVYDLAFLDIEMRVDGITVARKMREKSYDTVIIFISAYTSYCQELFEVEPLRFVQKPIDQVRFNEYLELALKKIISEKKIYSFL</sequence>
<dbReference type="Pfam" id="PF00072">
    <property type="entry name" value="Response_reg"/>
    <property type="match status" value="1"/>
</dbReference>
<evidence type="ECO:0000256" key="2">
    <source>
        <dbReference type="ARBA" id="ARBA00024867"/>
    </source>
</evidence>
<dbReference type="AlphaFoldDB" id="A0A2V1JVE8"/>
<evidence type="ECO:0000313" key="6">
    <source>
        <dbReference type="Proteomes" id="UP000245288"/>
    </source>
</evidence>
<comment type="caution">
    <text evidence="5">The sequence shown here is derived from an EMBL/GenBank/DDBJ whole genome shotgun (WGS) entry which is preliminary data.</text>
</comment>